<organism evidence="5 6">
    <name type="scientific">Vombatus ursinus</name>
    <name type="common">Common wombat</name>
    <dbReference type="NCBI Taxonomy" id="29139"/>
    <lineage>
        <taxon>Eukaryota</taxon>
        <taxon>Metazoa</taxon>
        <taxon>Chordata</taxon>
        <taxon>Craniata</taxon>
        <taxon>Vertebrata</taxon>
        <taxon>Euteleostomi</taxon>
        <taxon>Mammalia</taxon>
        <taxon>Metatheria</taxon>
        <taxon>Diprotodontia</taxon>
        <taxon>Vombatidae</taxon>
        <taxon>Vombatus</taxon>
    </lineage>
</organism>
<protein>
    <submittedName>
        <fullName evidence="5">Uncharacterized protein</fullName>
    </submittedName>
</protein>
<accession>A0A4X2KEI2</accession>
<dbReference type="GO" id="GO:0022625">
    <property type="term" value="C:cytosolic large ribosomal subunit"/>
    <property type="evidence" value="ECO:0007669"/>
    <property type="project" value="TreeGrafter"/>
</dbReference>
<reference evidence="6" key="1">
    <citation type="submission" date="2018-12" db="EMBL/GenBank/DDBJ databases">
        <authorList>
            <person name="Yazar S."/>
        </authorList>
    </citation>
    <scope>NUCLEOTIDE SEQUENCE [LARGE SCALE GENOMIC DNA]</scope>
</reference>
<proteinExistence type="inferred from homology"/>
<reference evidence="5" key="3">
    <citation type="submission" date="2025-09" db="UniProtKB">
        <authorList>
            <consortium name="Ensembl"/>
        </authorList>
    </citation>
    <scope>IDENTIFICATION</scope>
</reference>
<dbReference type="OMA" id="CKINALI"/>
<comment type="function">
    <text evidence="1">Plays an important role in the elongation step of protein synthesis.</text>
</comment>
<evidence type="ECO:0000313" key="6">
    <source>
        <dbReference type="Proteomes" id="UP000314987"/>
    </source>
</evidence>
<dbReference type="Proteomes" id="UP000314987">
    <property type="component" value="Unassembled WGS sequence"/>
</dbReference>
<dbReference type="InterPro" id="IPR038716">
    <property type="entry name" value="P1/P2_N_sf"/>
</dbReference>
<dbReference type="GO" id="GO:0002181">
    <property type="term" value="P:cytoplasmic translation"/>
    <property type="evidence" value="ECO:0007669"/>
    <property type="project" value="TreeGrafter"/>
</dbReference>
<dbReference type="GO" id="GO:0030295">
    <property type="term" value="F:protein kinase activator activity"/>
    <property type="evidence" value="ECO:0007669"/>
    <property type="project" value="TreeGrafter"/>
</dbReference>
<evidence type="ECO:0000256" key="1">
    <source>
        <dbReference type="ARBA" id="ARBA00003362"/>
    </source>
</evidence>
<dbReference type="Ensembl" id="ENSVURT00010008822.1">
    <property type="protein sequence ID" value="ENSVURP00010007787.1"/>
    <property type="gene ID" value="ENSVURG00010005997.1"/>
</dbReference>
<dbReference type="PANTHER" id="PTHR45696">
    <property type="entry name" value="60S ACIDIC RIBOSOMAL PROTEIN P1"/>
    <property type="match status" value="1"/>
</dbReference>
<dbReference type="AlphaFoldDB" id="A0A4X2KEI2"/>
<dbReference type="PANTHER" id="PTHR45696:SF10">
    <property type="entry name" value="LARGE RIBOSOMAL SUBUNIT PROTEIN P1"/>
    <property type="match status" value="1"/>
</dbReference>
<evidence type="ECO:0000313" key="5">
    <source>
        <dbReference type="Ensembl" id="ENSVURP00010007787.1"/>
    </source>
</evidence>
<comment type="similarity">
    <text evidence="2">Belongs to the eukaryotic ribosomal protein P1/P2 family.</text>
</comment>
<dbReference type="GO" id="GO:0043021">
    <property type="term" value="F:ribonucleoprotein complex binding"/>
    <property type="evidence" value="ECO:0007669"/>
    <property type="project" value="TreeGrafter"/>
</dbReference>
<keyword evidence="4" id="KW-0687">Ribonucleoprotein</keyword>
<dbReference type="GO" id="GO:0003735">
    <property type="term" value="F:structural constituent of ribosome"/>
    <property type="evidence" value="ECO:0007669"/>
    <property type="project" value="TreeGrafter"/>
</dbReference>
<dbReference type="STRING" id="29139.ENSVURP00010007787"/>
<evidence type="ECO:0000256" key="2">
    <source>
        <dbReference type="ARBA" id="ARBA00005436"/>
    </source>
</evidence>
<name>A0A4X2KEI2_VOMUR</name>
<evidence type="ECO:0000256" key="4">
    <source>
        <dbReference type="ARBA" id="ARBA00023274"/>
    </source>
</evidence>
<dbReference type="Gene3D" id="1.10.10.1410">
    <property type="match status" value="1"/>
</dbReference>
<dbReference type="GeneTree" id="ENSGT01140000282711"/>
<sequence length="55" mass="6234">MAIAELAGIYSALILHDDDVTVTEDKINALIKKNPRSSMMTWALVYLTKYFCNIK</sequence>
<keyword evidence="6" id="KW-1185">Reference proteome</keyword>
<keyword evidence="3" id="KW-0689">Ribosomal protein</keyword>
<reference evidence="5" key="2">
    <citation type="submission" date="2025-08" db="UniProtKB">
        <authorList>
            <consortium name="Ensembl"/>
        </authorList>
    </citation>
    <scope>IDENTIFICATION</scope>
</reference>
<evidence type="ECO:0000256" key="3">
    <source>
        <dbReference type="ARBA" id="ARBA00022980"/>
    </source>
</evidence>